<feature type="region of interest" description="Disordered" evidence="2">
    <location>
        <begin position="16"/>
        <end position="44"/>
    </location>
</feature>
<keyword evidence="1" id="KW-0378">Hydrolase</keyword>
<dbReference type="GO" id="GO:0005634">
    <property type="term" value="C:nucleus"/>
    <property type="evidence" value="ECO:0007669"/>
    <property type="project" value="TreeGrafter"/>
</dbReference>
<evidence type="ECO:0000256" key="1">
    <source>
        <dbReference type="ARBA" id="ARBA00022801"/>
    </source>
</evidence>
<proteinExistence type="predicted"/>
<reference evidence="4 5" key="1">
    <citation type="submission" date="2014-04" db="EMBL/GenBank/DDBJ databases">
        <title>Evolutionary Origins and Diversification of the Mycorrhizal Mutualists.</title>
        <authorList>
            <consortium name="DOE Joint Genome Institute"/>
            <consortium name="Mycorrhizal Genomics Consortium"/>
            <person name="Kohler A."/>
            <person name="Kuo A."/>
            <person name="Nagy L.G."/>
            <person name="Floudas D."/>
            <person name="Copeland A."/>
            <person name="Barry K.W."/>
            <person name="Cichocki N."/>
            <person name="Veneault-Fourrey C."/>
            <person name="LaButti K."/>
            <person name="Lindquist E.A."/>
            <person name="Lipzen A."/>
            <person name="Lundell T."/>
            <person name="Morin E."/>
            <person name="Murat C."/>
            <person name="Riley R."/>
            <person name="Ohm R."/>
            <person name="Sun H."/>
            <person name="Tunlid A."/>
            <person name="Henrissat B."/>
            <person name="Grigoriev I.V."/>
            <person name="Hibbett D.S."/>
            <person name="Martin F."/>
        </authorList>
    </citation>
    <scope>NUCLEOTIDE SEQUENCE [LARGE SCALE GENOMIC DNA]</scope>
    <source>
        <strain evidence="4 5">MD-312</strain>
    </source>
</reference>
<dbReference type="SUPFAM" id="SSF52540">
    <property type="entry name" value="P-loop containing nucleoside triphosphate hydrolases"/>
    <property type="match status" value="1"/>
</dbReference>
<dbReference type="Gene3D" id="3.40.50.300">
    <property type="entry name" value="P-loop containing nucleotide triphosphate hydrolases"/>
    <property type="match status" value="1"/>
</dbReference>
<dbReference type="GO" id="GO:0016787">
    <property type="term" value="F:hydrolase activity"/>
    <property type="evidence" value="ECO:0007669"/>
    <property type="project" value="UniProtKB-KW"/>
</dbReference>
<feature type="domain" description="Helicase C-terminal" evidence="3">
    <location>
        <begin position="219"/>
        <end position="394"/>
    </location>
</feature>
<dbReference type="AlphaFoldDB" id="A0A0C2PGD6"/>
<dbReference type="InterPro" id="IPR050496">
    <property type="entry name" value="SNF2_RAD54_helicase_repair"/>
</dbReference>
<sequence length="403" mass="45699">MGQLLGISRFDNYEESREMNRELNSAQRKERKAQKSAGPKGSSLRAVMVGSAKNPDAPASLYTPVMLEWMKKMRETFAPYVIRRTIDSLDHNGDRISGLGPYLTHNLELQMYDWEHDHLRKLSRDIVEEQPLAAISGASLAVLDGHPHPYAYVHHQNFYIEFRRSMLHPRMLPGHTWEKPASLDAWKASDEKSVKLDVLAEVVQHHLEKDSRDPLIMDDDHQTVKSLENADPTDPPTTPDKIVVYSAFPSSNQAILDIFALHGITALELNGSIPVNRRNQVLDEFRTSTRDKGSRVLILSNVGTVGLNLACANIMVIVDTLWSAQDDEQLRGRIYRFPQSKTVHIYRLIALGTPDVFLNTISFDKGQMHQAFVGSYEEIRKYIVSTRPAMCSYVSRQHVQSGR</sequence>
<gene>
    <name evidence="4" type="ORF">HYDPIDRAFT_104092</name>
</gene>
<name>A0A0C2PGD6_9AGAM</name>
<dbReference type="GO" id="GO:0000724">
    <property type="term" value="P:double-strand break repair via homologous recombination"/>
    <property type="evidence" value="ECO:0007669"/>
    <property type="project" value="TreeGrafter"/>
</dbReference>
<accession>A0A0C2PGD6</accession>
<evidence type="ECO:0000313" key="4">
    <source>
        <dbReference type="EMBL" id="KIJ57574.1"/>
    </source>
</evidence>
<evidence type="ECO:0000259" key="3">
    <source>
        <dbReference type="PROSITE" id="PS51194"/>
    </source>
</evidence>
<evidence type="ECO:0000256" key="2">
    <source>
        <dbReference type="SAM" id="MobiDB-lite"/>
    </source>
</evidence>
<organism evidence="4 5">
    <name type="scientific">Hydnomerulius pinastri MD-312</name>
    <dbReference type="NCBI Taxonomy" id="994086"/>
    <lineage>
        <taxon>Eukaryota</taxon>
        <taxon>Fungi</taxon>
        <taxon>Dikarya</taxon>
        <taxon>Basidiomycota</taxon>
        <taxon>Agaricomycotina</taxon>
        <taxon>Agaricomycetes</taxon>
        <taxon>Agaricomycetidae</taxon>
        <taxon>Boletales</taxon>
        <taxon>Boletales incertae sedis</taxon>
        <taxon>Leucogyrophana</taxon>
    </lineage>
</organism>
<evidence type="ECO:0000313" key="5">
    <source>
        <dbReference type="Proteomes" id="UP000053820"/>
    </source>
</evidence>
<dbReference type="EMBL" id="KN840257">
    <property type="protein sequence ID" value="KIJ57574.1"/>
    <property type="molecule type" value="Genomic_DNA"/>
</dbReference>
<dbReference type="PANTHER" id="PTHR45629:SF7">
    <property type="entry name" value="DNA EXCISION REPAIR PROTEIN ERCC-6-RELATED"/>
    <property type="match status" value="1"/>
</dbReference>
<dbReference type="PROSITE" id="PS51194">
    <property type="entry name" value="HELICASE_CTER"/>
    <property type="match status" value="1"/>
</dbReference>
<dbReference type="SMART" id="SM00490">
    <property type="entry name" value="HELICc"/>
    <property type="match status" value="1"/>
</dbReference>
<dbReference type="GO" id="GO:0015616">
    <property type="term" value="F:DNA translocase activity"/>
    <property type="evidence" value="ECO:0007669"/>
    <property type="project" value="TreeGrafter"/>
</dbReference>
<dbReference type="Pfam" id="PF00271">
    <property type="entry name" value="Helicase_C"/>
    <property type="match status" value="1"/>
</dbReference>
<dbReference type="GO" id="GO:0007131">
    <property type="term" value="P:reciprocal meiotic recombination"/>
    <property type="evidence" value="ECO:0007669"/>
    <property type="project" value="TreeGrafter"/>
</dbReference>
<dbReference type="InterPro" id="IPR001650">
    <property type="entry name" value="Helicase_C-like"/>
</dbReference>
<dbReference type="InterPro" id="IPR049730">
    <property type="entry name" value="SNF2/RAD54-like_C"/>
</dbReference>
<dbReference type="PANTHER" id="PTHR45629">
    <property type="entry name" value="SNF2/RAD54 FAMILY MEMBER"/>
    <property type="match status" value="1"/>
</dbReference>
<dbReference type="HOGENOM" id="CLU_042561_0_0_1"/>
<dbReference type="InterPro" id="IPR027417">
    <property type="entry name" value="P-loop_NTPase"/>
</dbReference>
<dbReference type="Proteomes" id="UP000053820">
    <property type="component" value="Unassembled WGS sequence"/>
</dbReference>
<keyword evidence="5" id="KW-1185">Reference proteome</keyword>
<dbReference type="OrthoDB" id="3270319at2759"/>
<dbReference type="CDD" id="cd18793">
    <property type="entry name" value="SF2_C_SNF"/>
    <property type="match status" value="1"/>
</dbReference>
<protein>
    <recommendedName>
        <fullName evidence="3">Helicase C-terminal domain-containing protein</fullName>
    </recommendedName>
</protein>